<evidence type="ECO:0008006" key="5">
    <source>
        <dbReference type="Google" id="ProtNLM"/>
    </source>
</evidence>
<keyword evidence="1" id="KW-0472">Membrane</keyword>
<keyword evidence="1" id="KW-0812">Transmembrane</keyword>
<accession>A0ABT3IH03</accession>
<evidence type="ECO:0000256" key="1">
    <source>
        <dbReference type="SAM" id="Phobius"/>
    </source>
</evidence>
<comment type="caution">
    <text evidence="3">The sequence shown here is derived from an EMBL/GenBank/DDBJ whole genome shotgun (WGS) entry which is preliminary data.</text>
</comment>
<keyword evidence="4" id="KW-1185">Reference proteome</keyword>
<evidence type="ECO:0000313" key="3">
    <source>
        <dbReference type="EMBL" id="MCW3483201.1"/>
    </source>
</evidence>
<name>A0ABT3IH03_9BACT</name>
<evidence type="ECO:0000256" key="2">
    <source>
        <dbReference type="SAM" id="SignalP"/>
    </source>
</evidence>
<reference evidence="3 4" key="1">
    <citation type="submission" date="2022-10" db="EMBL/GenBank/DDBJ databases">
        <title>Chitinophaga nivalis PC15 sp. nov., isolated from Pyeongchang county, South Korea.</title>
        <authorList>
            <person name="Trinh H.N."/>
        </authorList>
    </citation>
    <scope>NUCLEOTIDE SEQUENCE [LARGE SCALE GENOMIC DNA]</scope>
    <source>
        <strain evidence="3 4">PC14</strain>
    </source>
</reference>
<feature type="transmembrane region" description="Helical" evidence="1">
    <location>
        <begin position="129"/>
        <end position="148"/>
    </location>
</feature>
<evidence type="ECO:0000313" key="4">
    <source>
        <dbReference type="Proteomes" id="UP001207742"/>
    </source>
</evidence>
<organism evidence="3 4">
    <name type="scientific">Chitinophaga nivalis</name>
    <dbReference type="NCBI Taxonomy" id="2991709"/>
    <lineage>
        <taxon>Bacteria</taxon>
        <taxon>Pseudomonadati</taxon>
        <taxon>Bacteroidota</taxon>
        <taxon>Chitinophagia</taxon>
        <taxon>Chitinophagales</taxon>
        <taxon>Chitinophagaceae</taxon>
        <taxon>Chitinophaga</taxon>
    </lineage>
</organism>
<keyword evidence="1" id="KW-1133">Transmembrane helix</keyword>
<proteinExistence type="predicted"/>
<sequence length="149" mass="17692">MQQRLYRSLLVGISLATTMSVKAQQALLPDQNPRYRESMDYYLLKEDSLTRQQSTTVQQTYKAYDFFEAKRERRDQRRQWRHEWRMANANNYSYYDPGFGYPGLGYGYGFGGGYPYYGRHYRYRHNNGVNWGNVAALTSIGMGIYWLSR</sequence>
<dbReference type="EMBL" id="JAPDNS010000001">
    <property type="protein sequence ID" value="MCW3483201.1"/>
    <property type="molecule type" value="Genomic_DNA"/>
</dbReference>
<protein>
    <recommendedName>
        <fullName evidence="5">DUF3575 domain-containing protein</fullName>
    </recommendedName>
</protein>
<keyword evidence="2" id="KW-0732">Signal</keyword>
<feature type="chain" id="PRO_5046507144" description="DUF3575 domain-containing protein" evidence="2">
    <location>
        <begin position="24"/>
        <end position="149"/>
    </location>
</feature>
<dbReference type="Proteomes" id="UP001207742">
    <property type="component" value="Unassembled WGS sequence"/>
</dbReference>
<dbReference type="RefSeq" id="WP_264728283.1">
    <property type="nucleotide sequence ID" value="NZ_JAPDNR010000001.1"/>
</dbReference>
<gene>
    <name evidence="3" type="ORF">OL497_04815</name>
</gene>
<feature type="signal peptide" evidence="2">
    <location>
        <begin position="1"/>
        <end position="23"/>
    </location>
</feature>